<dbReference type="InterPro" id="IPR011460">
    <property type="entry name" value="Lcl_C"/>
</dbReference>
<name>A0A1V1P075_9BACT</name>
<evidence type="ECO:0000313" key="2">
    <source>
        <dbReference type="EMBL" id="ETR68272.1"/>
    </source>
</evidence>
<comment type="caution">
    <text evidence="2">The sequence shown here is derived from an EMBL/GenBank/DDBJ whole genome shotgun (WGS) entry which is preliminary data.</text>
</comment>
<protein>
    <recommendedName>
        <fullName evidence="1">Lcl C-terminal domain-containing protein</fullName>
    </recommendedName>
</protein>
<sequence>MKQFFPNTMSSFYWSSTSYAYDTGYAWGVYFTYGYDNYDDKDSSYYVRAVRGGQCRSFDNLVIWPPQQEQTTQYQQPEQTALPPVLSIEKISFSEKVLDALEQAEIEVTLKNIGPGDAHDVQALFSTDTDGIDLPESVRYPVIAAKEGQHTIRVPVKTSMQLPDTRAEITIQIIEPHFKVKIQGKRLVFSTRAFKQPELQLVKFAVTEQTSNNNNQQIDINEIIDVKFVVQNLGKGSASDVNIQIQSPQKGVMLLGLVEGNKLIRKPAHFSHIAPGQYRVITFRYFVNSEFSGNTLDFNIQGAEKYQKFGFKTTKSVAVNTTLKPEGRIQQVAFDDQADQGSVVIEDTPELIADIDQSIPKTRMKNPHAVALIIGNRDYKKTDRVKYAINDALSMKRYLIEVMGYDASQVFLIKKCQ</sequence>
<reference evidence="3" key="1">
    <citation type="submission" date="2012-11" db="EMBL/GenBank/DDBJ databases">
        <authorList>
            <person name="Lucero-Rivera Y.E."/>
            <person name="Tovar-Ramirez D."/>
        </authorList>
    </citation>
    <scope>NUCLEOTIDE SEQUENCE [LARGE SCALE GENOMIC DNA]</scope>
    <source>
        <strain evidence="3">Araruama</strain>
    </source>
</reference>
<organism evidence="2 3">
    <name type="scientific">Candidatus Magnetoglobus multicellularis str. Araruama</name>
    <dbReference type="NCBI Taxonomy" id="890399"/>
    <lineage>
        <taxon>Bacteria</taxon>
        <taxon>Pseudomonadati</taxon>
        <taxon>Thermodesulfobacteriota</taxon>
        <taxon>Desulfobacteria</taxon>
        <taxon>Desulfobacterales</taxon>
        <taxon>Desulfobacteraceae</taxon>
        <taxon>Candidatus Magnetoglobus</taxon>
    </lineage>
</organism>
<gene>
    <name evidence="2" type="ORF">OMM_04657</name>
</gene>
<accession>A0A1V1P075</accession>
<evidence type="ECO:0000259" key="1">
    <source>
        <dbReference type="Pfam" id="PF07603"/>
    </source>
</evidence>
<evidence type="ECO:0000313" key="3">
    <source>
        <dbReference type="Proteomes" id="UP000189670"/>
    </source>
</evidence>
<dbReference type="EMBL" id="ATBP01001011">
    <property type="protein sequence ID" value="ETR68272.1"/>
    <property type="molecule type" value="Genomic_DNA"/>
</dbReference>
<dbReference type="Proteomes" id="UP000189670">
    <property type="component" value="Unassembled WGS sequence"/>
</dbReference>
<dbReference type="Pfam" id="PF07603">
    <property type="entry name" value="Lcl_C"/>
    <property type="match status" value="1"/>
</dbReference>
<dbReference type="AlphaFoldDB" id="A0A1V1P075"/>
<proteinExistence type="predicted"/>
<feature type="domain" description="Lcl C-terminal" evidence="1">
    <location>
        <begin position="2"/>
        <end position="51"/>
    </location>
</feature>